<reference evidence="2" key="1">
    <citation type="submission" date="2019-04" db="EMBL/GenBank/DDBJ databases">
        <title>Sequencing of skin fungus with MAO and IRED activity.</title>
        <authorList>
            <person name="Marsaioli A.J."/>
            <person name="Bonatto J.M.C."/>
            <person name="Reis Junior O."/>
        </authorList>
    </citation>
    <scope>NUCLEOTIDE SEQUENCE</scope>
    <source>
        <strain evidence="2">30M1</strain>
    </source>
</reference>
<evidence type="ECO:0000313" key="2">
    <source>
        <dbReference type="EMBL" id="KAF3010889.1"/>
    </source>
</evidence>
<dbReference type="InterPro" id="IPR036047">
    <property type="entry name" value="F-box-like_dom_sf"/>
</dbReference>
<name>A0A9P4TM07_CURKU</name>
<organism evidence="2 3">
    <name type="scientific">Curvularia kusanoi</name>
    <name type="common">Cochliobolus kusanoi</name>
    <dbReference type="NCBI Taxonomy" id="90978"/>
    <lineage>
        <taxon>Eukaryota</taxon>
        <taxon>Fungi</taxon>
        <taxon>Dikarya</taxon>
        <taxon>Ascomycota</taxon>
        <taxon>Pezizomycotina</taxon>
        <taxon>Dothideomycetes</taxon>
        <taxon>Pleosporomycetidae</taxon>
        <taxon>Pleosporales</taxon>
        <taxon>Pleosporineae</taxon>
        <taxon>Pleosporaceae</taxon>
        <taxon>Curvularia</taxon>
    </lineage>
</organism>
<comment type="caution">
    <text evidence="2">The sequence shown here is derived from an EMBL/GenBank/DDBJ whole genome shotgun (WGS) entry which is preliminary data.</text>
</comment>
<evidence type="ECO:0000313" key="3">
    <source>
        <dbReference type="Proteomes" id="UP000801428"/>
    </source>
</evidence>
<gene>
    <name evidence="2" type="ORF">E8E13_009679</name>
</gene>
<accession>A0A9P4TM07</accession>
<dbReference type="AlphaFoldDB" id="A0A9P4TM07"/>
<feature type="domain" description="F-box" evidence="1">
    <location>
        <begin position="7"/>
        <end position="42"/>
    </location>
</feature>
<dbReference type="SUPFAM" id="SSF81383">
    <property type="entry name" value="F-box domain"/>
    <property type="match status" value="1"/>
</dbReference>
<proteinExistence type="predicted"/>
<dbReference type="InterPro" id="IPR001810">
    <property type="entry name" value="F-box_dom"/>
</dbReference>
<dbReference type="OrthoDB" id="5279008at2759"/>
<dbReference type="PROSITE" id="PS50181">
    <property type="entry name" value="FBOX"/>
    <property type="match status" value="1"/>
</dbReference>
<dbReference type="Proteomes" id="UP000801428">
    <property type="component" value="Unassembled WGS sequence"/>
</dbReference>
<keyword evidence="3" id="KW-1185">Reference proteome</keyword>
<protein>
    <recommendedName>
        <fullName evidence="1">F-box domain-containing protein</fullName>
    </recommendedName>
</protein>
<sequence>MSIFQAPFRLLDLPPELISAVCDYLPGDELKHIRSVCSHLRDHSTPAFGQRFLDHLIVILHPVSLDIFLDIARHEQLSKYVRRVSVSGESIENATPSVPDLQVEASRSQSDILLEAFLLMKNLRTLRVDAEQFNHRHYYPGSGQDLSLSREMRPGVACGSKQIPEEDYDLPQLNGWCSSVYRLALGALERAHRSEIDLEMSFVQWLIKPNGTEGAARFDVQSPLWKSQGPARVRHLGFRFELDFTWGYDLLKSVTNLHSLHVDCYNEMTFYEFQACFRWPHLARINLRGIATTHGGFVEFLKAHQNNLEDVFLSKIGFAEGTWSAPLTILSRMPKLKLLFLDLLFEQEAYRCSDLSDDQLGPECGRLSVTGTRRVASAIEAIRQNMITVPTDDFGESYIYHVDLSPGIEFE</sequence>
<dbReference type="EMBL" id="SWKU01000001">
    <property type="protein sequence ID" value="KAF3010889.1"/>
    <property type="molecule type" value="Genomic_DNA"/>
</dbReference>
<evidence type="ECO:0000259" key="1">
    <source>
        <dbReference type="PROSITE" id="PS50181"/>
    </source>
</evidence>